<evidence type="ECO:0000313" key="14">
    <source>
        <dbReference type="EMBL" id="KJP87428.1"/>
    </source>
</evidence>
<dbReference type="Proteomes" id="UP000054561">
    <property type="component" value="Unassembled WGS sequence"/>
</dbReference>
<evidence type="ECO:0000259" key="13">
    <source>
        <dbReference type="PROSITE" id="PS50052"/>
    </source>
</evidence>
<dbReference type="OrthoDB" id="6334211at2759"/>
<evidence type="ECO:0000256" key="6">
    <source>
        <dbReference type="ARBA" id="ARBA00022490"/>
    </source>
</evidence>
<evidence type="ECO:0000256" key="2">
    <source>
        <dbReference type="ARBA" id="ARBA00004496"/>
    </source>
</evidence>
<dbReference type="NCBIfam" id="TIGR03263">
    <property type="entry name" value="guanyl_kin"/>
    <property type="match status" value="1"/>
</dbReference>
<dbReference type="PROSITE" id="PS50052">
    <property type="entry name" value="GUANYLATE_KINASE_2"/>
    <property type="match status" value="1"/>
</dbReference>
<keyword evidence="9 14" id="KW-0418">Kinase</keyword>
<keyword evidence="15" id="KW-1185">Reference proteome</keyword>
<evidence type="ECO:0000256" key="10">
    <source>
        <dbReference type="ARBA" id="ARBA00022840"/>
    </source>
</evidence>
<dbReference type="GO" id="GO:0005524">
    <property type="term" value="F:ATP binding"/>
    <property type="evidence" value="ECO:0007669"/>
    <property type="project" value="UniProtKB-KW"/>
</dbReference>
<keyword evidence="6" id="KW-0963">Cytoplasm</keyword>
<comment type="function">
    <text evidence="1">Essential for recycling GMP and indirectly, cGMP.</text>
</comment>
<comment type="subcellular location">
    <subcellularLocation>
        <location evidence="2">Cytoplasm</location>
    </subcellularLocation>
</comment>
<dbReference type="PANTHER" id="PTHR23117:SF13">
    <property type="entry name" value="GUANYLATE KINASE"/>
    <property type="match status" value="1"/>
</dbReference>
<dbReference type="GeneID" id="24268174"/>
<proteinExistence type="inferred from homology"/>
<dbReference type="EC" id="2.7.4.8" evidence="4"/>
<reference evidence="14 15" key="1">
    <citation type="submission" date="2014-03" db="EMBL/GenBank/DDBJ databases">
        <title>The Genome Sequence of Plasmodium fragile nilgiri.</title>
        <authorList>
            <consortium name="The Broad Institute Genomics Platform"/>
            <consortium name="The Broad Institute Genome Sequencing Center for Infectious Disease"/>
            <person name="Neafsey D."/>
            <person name="Duraisingh M."/>
            <person name="Young S.K."/>
            <person name="Zeng Q."/>
            <person name="Gargeya S."/>
            <person name="Abouelleil A."/>
            <person name="Alvarado L."/>
            <person name="Chapman S.B."/>
            <person name="Gainer-Dewar J."/>
            <person name="Goldberg J."/>
            <person name="Griggs A."/>
            <person name="Gujja S."/>
            <person name="Hansen M."/>
            <person name="Howarth C."/>
            <person name="Imamovic A."/>
            <person name="Larimer J."/>
            <person name="Pearson M."/>
            <person name="Poon T.W."/>
            <person name="Priest M."/>
            <person name="Roberts A."/>
            <person name="Saif S."/>
            <person name="Shea T."/>
            <person name="Sykes S."/>
            <person name="Wortman J."/>
            <person name="Nusbaum C."/>
            <person name="Birren B."/>
        </authorList>
    </citation>
    <scope>NUCLEOTIDE SEQUENCE [LARGE SCALE GENOMIC DNA]</scope>
    <source>
        <strain evidence="15">nilgiri</strain>
    </source>
</reference>
<dbReference type="SMART" id="SM00072">
    <property type="entry name" value="GuKc"/>
    <property type="match status" value="1"/>
</dbReference>
<dbReference type="Gene3D" id="3.30.63.10">
    <property type="entry name" value="Guanylate Kinase phosphate binding domain"/>
    <property type="match status" value="1"/>
</dbReference>
<keyword evidence="8" id="KW-0547">Nucleotide-binding</keyword>
<dbReference type="InterPro" id="IPR008144">
    <property type="entry name" value="Guanylate_kin-like_dom"/>
</dbReference>
<gene>
    <name evidence="14" type="ORF">AK88_02860</name>
</gene>
<accession>A0A0D9QKD6</accession>
<evidence type="ECO:0000256" key="4">
    <source>
        <dbReference type="ARBA" id="ARBA00012961"/>
    </source>
</evidence>
<protein>
    <recommendedName>
        <fullName evidence="5">Guanylate kinase</fullName>
        <ecNumber evidence="4">2.7.4.8</ecNumber>
    </recommendedName>
    <alternativeName>
        <fullName evidence="11">GMP kinase</fullName>
    </alternativeName>
</protein>
<comment type="similarity">
    <text evidence="3">Belongs to the guanylate kinase family.</text>
</comment>
<evidence type="ECO:0000256" key="9">
    <source>
        <dbReference type="ARBA" id="ARBA00022777"/>
    </source>
</evidence>
<evidence type="ECO:0000256" key="1">
    <source>
        <dbReference type="ARBA" id="ARBA00003531"/>
    </source>
</evidence>
<evidence type="ECO:0000256" key="7">
    <source>
        <dbReference type="ARBA" id="ARBA00022679"/>
    </source>
</evidence>
<dbReference type="GO" id="GO:0005829">
    <property type="term" value="C:cytosol"/>
    <property type="evidence" value="ECO:0007669"/>
    <property type="project" value="TreeGrafter"/>
</dbReference>
<name>A0A0D9QKD6_PLAFR</name>
<dbReference type="CDD" id="cd00071">
    <property type="entry name" value="GMPK"/>
    <property type="match status" value="1"/>
</dbReference>
<dbReference type="FunFam" id="3.30.63.10:FF:000005">
    <property type="entry name" value="Guanylate kinase"/>
    <property type="match status" value="1"/>
</dbReference>
<evidence type="ECO:0000256" key="11">
    <source>
        <dbReference type="ARBA" id="ARBA00030128"/>
    </source>
</evidence>
<dbReference type="Gene3D" id="3.40.50.300">
    <property type="entry name" value="P-loop containing nucleotide triphosphate hydrolases"/>
    <property type="match status" value="1"/>
</dbReference>
<dbReference type="EMBL" id="KQ001674">
    <property type="protein sequence ID" value="KJP87428.1"/>
    <property type="molecule type" value="Genomic_DNA"/>
</dbReference>
<dbReference type="PANTHER" id="PTHR23117">
    <property type="entry name" value="GUANYLATE KINASE-RELATED"/>
    <property type="match status" value="1"/>
</dbReference>
<dbReference type="PROSITE" id="PS00856">
    <property type="entry name" value="GUANYLATE_KINASE_1"/>
    <property type="match status" value="1"/>
</dbReference>
<dbReference type="InterPro" id="IPR020590">
    <property type="entry name" value="Guanylate_kinase_CS"/>
</dbReference>
<dbReference type="VEuPathDB" id="PlasmoDB:AK88_02860"/>
<feature type="domain" description="Guanylate kinase-like" evidence="13">
    <location>
        <begin position="4"/>
        <end position="187"/>
    </location>
</feature>
<dbReference type="Pfam" id="PF00625">
    <property type="entry name" value="Guanylate_kin"/>
    <property type="match status" value="1"/>
</dbReference>
<dbReference type="OMA" id="NFITHEV"/>
<dbReference type="SUPFAM" id="SSF52540">
    <property type="entry name" value="P-loop containing nucleoside triphosphate hydrolases"/>
    <property type="match status" value="1"/>
</dbReference>
<dbReference type="GO" id="GO:0004385">
    <property type="term" value="F:GMP kinase activity"/>
    <property type="evidence" value="ECO:0007669"/>
    <property type="project" value="UniProtKB-EC"/>
</dbReference>
<dbReference type="InterPro" id="IPR027417">
    <property type="entry name" value="P-loop_NTPase"/>
</dbReference>
<evidence type="ECO:0000256" key="12">
    <source>
        <dbReference type="ARBA" id="ARBA00048594"/>
    </source>
</evidence>
<keyword evidence="7" id="KW-0808">Transferase</keyword>
<organism evidence="14 15">
    <name type="scientific">Plasmodium fragile</name>
    <dbReference type="NCBI Taxonomy" id="5857"/>
    <lineage>
        <taxon>Eukaryota</taxon>
        <taxon>Sar</taxon>
        <taxon>Alveolata</taxon>
        <taxon>Apicomplexa</taxon>
        <taxon>Aconoidasida</taxon>
        <taxon>Haemosporida</taxon>
        <taxon>Plasmodiidae</taxon>
        <taxon>Plasmodium</taxon>
        <taxon>Plasmodium (Plasmodium)</taxon>
    </lineage>
</organism>
<evidence type="ECO:0000256" key="8">
    <source>
        <dbReference type="ARBA" id="ARBA00022741"/>
    </source>
</evidence>
<evidence type="ECO:0000313" key="15">
    <source>
        <dbReference type="Proteomes" id="UP000054561"/>
    </source>
</evidence>
<keyword evidence="10" id="KW-0067">ATP-binding</keyword>
<dbReference type="RefSeq" id="XP_012335906.1">
    <property type="nucleotide sequence ID" value="XM_012480483.1"/>
</dbReference>
<dbReference type="AlphaFoldDB" id="A0A0D9QKD6"/>
<dbReference type="InterPro" id="IPR008145">
    <property type="entry name" value="GK/Ca_channel_bsu"/>
</dbReference>
<evidence type="ECO:0000256" key="5">
    <source>
        <dbReference type="ARBA" id="ARBA00016296"/>
    </source>
</evidence>
<evidence type="ECO:0000256" key="3">
    <source>
        <dbReference type="ARBA" id="ARBA00005790"/>
    </source>
</evidence>
<dbReference type="InterPro" id="IPR017665">
    <property type="entry name" value="Guanylate_kinase"/>
</dbReference>
<sequence>MVRIPPLVVCGPSGVGKGTLIKKVLNEFPNRFRFSISCTTRNKREKETNGVDYYFVDKDVFKQKLKEGQFLEYDNYANNFYGTLKSEYDMAVGENKICLFEMNINGVKQLKESQYIEDGIYIFVKPPSIEILLSRLKNRNTENPEEINKRMQELTREMDEADRVGFNYFIVNDDLARTYAELREYLLGSYPQLKGP</sequence>
<comment type="catalytic activity">
    <reaction evidence="12">
        <text>GMP + ATP = GDP + ADP</text>
        <dbReference type="Rhea" id="RHEA:20780"/>
        <dbReference type="ChEBI" id="CHEBI:30616"/>
        <dbReference type="ChEBI" id="CHEBI:58115"/>
        <dbReference type="ChEBI" id="CHEBI:58189"/>
        <dbReference type="ChEBI" id="CHEBI:456216"/>
        <dbReference type="EC" id="2.7.4.8"/>
    </reaction>
</comment>